<evidence type="ECO:0008006" key="4">
    <source>
        <dbReference type="Google" id="ProtNLM"/>
    </source>
</evidence>
<dbReference type="Pfam" id="PF00415">
    <property type="entry name" value="RCC1"/>
    <property type="match status" value="2"/>
</dbReference>
<dbReference type="Proteomes" id="UP000001549">
    <property type="component" value="Chromosome"/>
</dbReference>
<keyword evidence="1" id="KW-0732">Signal</keyword>
<evidence type="ECO:0000313" key="3">
    <source>
        <dbReference type="Proteomes" id="UP000001549"/>
    </source>
</evidence>
<dbReference type="EMBL" id="CP002801">
    <property type="protein sequence ID" value="AEH08550.1"/>
    <property type="molecule type" value="Genomic_DNA"/>
</dbReference>
<dbReference type="SUPFAM" id="SSF50985">
    <property type="entry name" value="RCC1/BLIP-II"/>
    <property type="match status" value="1"/>
</dbReference>
<dbReference type="InterPro" id="IPR051553">
    <property type="entry name" value="Ran_GTPase-activating"/>
</dbReference>
<dbReference type="Gene3D" id="2.130.10.30">
    <property type="entry name" value="Regulator of chromosome condensation 1/beta-lactamase-inhibitor protein II"/>
    <property type="match status" value="1"/>
</dbReference>
<reference evidence="2 3" key="1">
    <citation type="submission" date="2011-05" db="EMBL/GenBank/DDBJ databases">
        <title>Complete sequence of chromosome of Frankia symbiont of Datisca glomerata.</title>
        <authorList>
            <consortium name="US DOE Joint Genome Institute"/>
            <person name="Lucas S."/>
            <person name="Han J."/>
            <person name="Lapidus A."/>
            <person name="Cheng J.-F."/>
            <person name="Goodwin L."/>
            <person name="Pitluck S."/>
            <person name="Peters L."/>
            <person name="Mikhailova N."/>
            <person name="Chertkov O."/>
            <person name="Teshima H."/>
            <person name="Han C."/>
            <person name="Tapia R."/>
            <person name="Land M."/>
            <person name="Hauser L."/>
            <person name="Kyrpides N."/>
            <person name="Ivanova N."/>
            <person name="Pagani I."/>
            <person name="Berry A."/>
            <person name="Pawlowski K."/>
            <person name="Persson T."/>
            <person name="Vanden Heuvel B."/>
            <person name="Benson D."/>
            <person name="Woyke T."/>
        </authorList>
    </citation>
    <scope>NUCLEOTIDE SEQUENCE [LARGE SCALE GENOMIC DNA]</scope>
    <source>
        <strain evidence="3">4085684</strain>
    </source>
</reference>
<dbReference type="STRING" id="656024.FsymDg_1047"/>
<dbReference type="PANTHER" id="PTHR45982:SF1">
    <property type="entry name" value="REGULATOR OF CHROMOSOME CONDENSATION"/>
    <property type="match status" value="1"/>
</dbReference>
<organism evidence="2 3">
    <name type="scientific">Candidatus Protofrankia datiscae</name>
    <dbReference type="NCBI Taxonomy" id="2716812"/>
    <lineage>
        <taxon>Bacteria</taxon>
        <taxon>Bacillati</taxon>
        <taxon>Actinomycetota</taxon>
        <taxon>Actinomycetes</taxon>
        <taxon>Frankiales</taxon>
        <taxon>Frankiaceae</taxon>
        <taxon>Protofrankia</taxon>
    </lineage>
</organism>
<sequence precursor="true">MSERRWRLRVWAAVMAAVGVMFLPAAALASPGGSLKTGTVRAWGDNNFGQLGDGTTTNRTTPVPVVSLDRVTAIAGGGASGYALRRDGTVRAWGRNSSGQLGDGTTTNRTTPVPVVSLDRVTAIAGGGVSGYALVK</sequence>
<gene>
    <name evidence="2" type="ordered locus">FsymDg_1047</name>
</gene>
<feature type="chain" id="PRO_5003374220" description="Regulator of chromosome condensation RCC1" evidence="1">
    <location>
        <begin position="30"/>
        <end position="136"/>
    </location>
</feature>
<dbReference type="InterPro" id="IPR000408">
    <property type="entry name" value="Reg_chr_condens"/>
</dbReference>
<evidence type="ECO:0000256" key="1">
    <source>
        <dbReference type="SAM" id="SignalP"/>
    </source>
</evidence>
<name>F8B2J3_9ACTN</name>
<dbReference type="RefSeq" id="WP_013872528.1">
    <property type="nucleotide sequence ID" value="NC_015656.1"/>
</dbReference>
<dbReference type="HOGENOM" id="CLU_1872398_0_0_11"/>
<accession>F8B2J3</accession>
<dbReference type="AlphaFoldDB" id="F8B2J3"/>
<dbReference type="KEGG" id="fsy:FsymDg_1047"/>
<proteinExistence type="predicted"/>
<dbReference type="eggNOG" id="COG5184">
    <property type="taxonomic scope" value="Bacteria"/>
</dbReference>
<dbReference type="PANTHER" id="PTHR45982">
    <property type="entry name" value="REGULATOR OF CHROMOSOME CONDENSATION"/>
    <property type="match status" value="1"/>
</dbReference>
<dbReference type="GO" id="GO:0005085">
    <property type="term" value="F:guanyl-nucleotide exchange factor activity"/>
    <property type="evidence" value="ECO:0007669"/>
    <property type="project" value="TreeGrafter"/>
</dbReference>
<dbReference type="InterPro" id="IPR009091">
    <property type="entry name" value="RCC1/BLIP-II"/>
</dbReference>
<protein>
    <recommendedName>
        <fullName evidence="4">Regulator of chromosome condensation RCC1</fullName>
    </recommendedName>
</protein>
<dbReference type="GO" id="GO:0005737">
    <property type="term" value="C:cytoplasm"/>
    <property type="evidence" value="ECO:0007669"/>
    <property type="project" value="TreeGrafter"/>
</dbReference>
<keyword evidence="3" id="KW-1185">Reference proteome</keyword>
<evidence type="ECO:0000313" key="2">
    <source>
        <dbReference type="EMBL" id="AEH08550.1"/>
    </source>
</evidence>
<dbReference type="PROSITE" id="PS50012">
    <property type="entry name" value="RCC1_3"/>
    <property type="match status" value="2"/>
</dbReference>
<feature type="signal peptide" evidence="1">
    <location>
        <begin position="1"/>
        <end position="29"/>
    </location>
</feature>